<evidence type="ECO:0000313" key="2">
    <source>
        <dbReference type="EMBL" id="TDE56839.1"/>
    </source>
</evidence>
<dbReference type="Proteomes" id="UP000295136">
    <property type="component" value="Unassembled WGS sequence"/>
</dbReference>
<feature type="domain" description="DUF397" evidence="1">
    <location>
        <begin position="10"/>
        <end position="63"/>
    </location>
</feature>
<evidence type="ECO:0000259" key="1">
    <source>
        <dbReference type="Pfam" id="PF04149"/>
    </source>
</evidence>
<dbReference type="AlphaFoldDB" id="A0A4R5FTC1"/>
<dbReference type="EMBL" id="SMLD01000017">
    <property type="protein sequence ID" value="TDE56839.1"/>
    <property type="molecule type" value="Genomic_DNA"/>
</dbReference>
<dbReference type="Pfam" id="PF04149">
    <property type="entry name" value="DUF397"/>
    <property type="match status" value="1"/>
</dbReference>
<proteinExistence type="predicted"/>
<organism evidence="2 3">
    <name type="scientific">Nonomuraea mesophila</name>
    <dbReference type="NCBI Taxonomy" id="2530382"/>
    <lineage>
        <taxon>Bacteria</taxon>
        <taxon>Bacillati</taxon>
        <taxon>Actinomycetota</taxon>
        <taxon>Actinomycetes</taxon>
        <taxon>Streptosporangiales</taxon>
        <taxon>Streptosporangiaceae</taxon>
        <taxon>Nonomuraea</taxon>
    </lineage>
</organism>
<protein>
    <submittedName>
        <fullName evidence="2">DUF397 domain-containing protein</fullName>
    </submittedName>
</protein>
<comment type="caution">
    <text evidence="2">The sequence shown here is derived from an EMBL/GenBank/DDBJ whole genome shotgun (WGS) entry which is preliminary data.</text>
</comment>
<accession>A0A4R5FTC1</accession>
<gene>
    <name evidence="2" type="ORF">E1295_09440</name>
</gene>
<keyword evidence="3" id="KW-1185">Reference proteome</keyword>
<evidence type="ECO:0000313" key="3">
    <source>
        <dbReference type="Proteomes" id="UP000295136"/>
    </source>
</evidence>
<sequence length="70" mass="7293">MVHEEELATAVWRKALASGGTGGNCVEVAPLSGGRVAVRDSKNRGGPALTFTAAEWAAFKNGVINGEFDF</sequence>
<name>A0A4R5FTC1_9ACTN</name>
<dbReference type="InterPro" id="IPR007278">
    <property type="entry name" value="DUF397"/>
</dbReference>
<reference evidence="2 3" key="1">
    <citation type="submission" date="2019-03" db="EMBL/GenBank/DDBJ databases">
        <title>Draft genome sequences of novel Actinobacteria.</title>
        <authorList>
            <person name="Sahin N."/>
            <person name="Ay H."/>
            <person name="Saygin H."/>
        </authorList>
    </citation>
    <scope>NUCLEOTIDE SEQUENCE [LARGE SCALE GENOMIC DNA]</scope>
    <source>
        <strain evidence="2 3">6K102</strain>
    </source>
</reference>
<dbReference type="RefSeq" id="WP_132629672.1">
    <property type="nucleotide sequence ID" value="NZ_SMLD01000017.1"/>
</dbReference>